<dbReference type="Proteomes" id="UP001057877">
    <property type="component" value="Chromosome"/>
</dbReference>
<organism evidence="3 4">
    <name type="scientific">Paenibacillus spongiae</name>
    <dbReference type="NCBI Taxonomy" id="2909671"/>
    <lineage>
        <taxon>Bacteria</taxon>
        <taxon>Bacillati</taxon>
        <taxon>Bacillota</taxon>
        <taxon>Bacilli</taxon>
        <taxon>Bacillales</taxon>
        <taxon>Paenibacillaceae</taxon>
        <taxon>Paenibacillus</taxon>
    </lineage>
</organism>
<evidence type="ECO:0000313" key="3">
    <source>
        <dbReference type="EMBL" id="UVI31609.1"/>
    </source>
</evidence>
<dbReference type="Gene3D" id="3.40.50.2000">
    <property type="entry name" value="Glycogen Phosphorylase B"/>
    <property type="match status" value="2"/>
</dbReference>
<keyword evidence="1" id="KW-1133">Transmembrane helix</keyword>
<keyword evidence="4" id="KW-1185">Reference proteome</keyword>
<dbReference type="InterPro" id="IPR001296">
    <property type="entry name" value="Glyco_trans_1"/>
</dbReference>
<name>A0ABY5SCV8_9BACL</name>
<dbReference type="PANTHER" id="PTHR12526">
    <property type="entry name" value="GLYCOSYLTRANSFERASE"/>
    <property type="match status" value="1"/>
</dbReference>
<protein>
    <submittedName>
        <fullName evidence="3">Glycosyltransferase family 4 protein</fullName>
    </submittedName>
</protein>
<gene>
    <name evidence="3" type="ORF">L1F29_07250</name>
</gene>
<reference evidence="3" key="1">
    <citation type="submission" date="2022-01" db="EMBL/GenBank/DDBJ databases">
        <title>Paenibacillus spongiae sp. nov., isolated from marine sponge.</title>
        <authorList>
            <person name="Li Z."/>
            <person name="Zhang M."/>
        </authorList>
    </citation>
    <scope>NUCLEOTIDE SEQUENCE</scope>
    <source>
        <strain evidence="3">PHS-Z3</strain>
    </source>
</reference>
<dbReference type="RefSeq" id="WP_258387671.1">
    <property type="nucleotide sequence ID" value="NZ_CP091430.1"/>
</dbReference>
<dbReference type="EMBL" id="CP091430">
    <property type="protein sequence ID" value="UVI31609.1"/>
    <property type="molecule type" value="Genomic_DNA"/>
</dbReference>
<keyword evidence="1" id="KW-0472">Membrane</keyword>
<evidence type="ECO:0000256" key="1">
    <source>
        <dbReference type="SAM" id="Phobius"/>
    </source>
</evidence>
<proteinExistence type="predicted"/>
<sequence length="385" mass="44893">MRRMFVDFTNDGHHYAYNSAVMQGLKERRPSAEILYYSKFSDPKKKKELIESGIQVEEYTAESYFQRLPAMLVRIIMVFKAVTYAKKNGWDNIHFLYLDTIILPLCFLYPFLLKKRITATLHWFPGRTSKRKALGFLLNREIISELIVHGEYTKKQVEGISNCSTIFSIIYPNLHPLIPNNRHIQVKERLFSTDNKGVVLLCFGGLRHDKGIDILLKAAEGLPDVEFTIVIAGKEDSFSQQYLEEHIRNYKLENKVVMNLKYIPDEEVSAYFDFADFVVLPYRKIFSGQSGPLTEGAIRNKIIIGPNHGEIGDTIQRYEIGIVFEAEDSSDLGEKIRDSIRNYEDLKRKIADSSYKKMIKRDEFIRQYQMFFYKEKELQEVIRSS</sequence>
<dbReference type="SUPFAM" id="SSF53756">
    <property type="entry name" value="UDP-Glycosyltransferase/glycogen phosphorylase"/>
    <property type="match status" value="1"/>
</dbReference>
<dbReference type="Pfam" id="PF00534">
    <property type="entry name" value="Glycos_transf_1"/>
    <property type="match status" value="1"/>
</dbReference>
<evidence type="ECO:0000313" key="4">
    <source>
        <dbReference type="Proteomes" id="UP001057877"/>
    </source>
</evidence>
<accession>A0ABY5SCV8</accession>
<evidence type="ECO:0000259" key="2">
    <source>
        <dbReference type="Pfam" id="PF00534"/>
    </source>
</evidence>
<dbReference type="CDD" id="cd03801">
    <property type="entry name" value="GT4_PimA-like"/>
    <property type="match status" value="1"/>
</dbReference>
<keyword evidence="1" id="KW-0812">Transmembrane</keyword>
<feature type="domain" description="Glycosyl transferase family 1" evidence="2">
    <location>
        <begin position="194"/>
        <end position="351"/>
    </location>
</feature>
<feature type="transmembrane region" description="Helical" evidence="1">
    <location>
        <begin position="95"/>
        <end position="112"/>
    </location>
</feature>